<proteinExistence type="predicted"/>
<organism evidence="1 2">
    <name type="scientific">Araneus ventricosus</name>
    <name type="common">Orbweaver spider</name>
    <name type="synonym">Epeira ventricosa</name>
    <dbReference type="NCBI Taxonomy" id="182803"/>
    <lineage>
        <taxon>Eukaryota</taxon>
        <taxon>Metazoa</taxon>
        <taxon>Ecdysozoa</taxon>
        <taxon>Arthropoda</taxon>
        <taxon>Chelicerata</taxon>
        <taxon>Arachnida</taxon>
        <taxon>Araneae</taxon>
        <taxon>Araneomorphae</taxon>
        <taxon>Entelegynae</taxon>
        <taxon>Araneoidea</taxon>
        <taxon>Araneidae</taxon>
        <taxon>Araneus</taxon>
    </lineage>
</organism>
<keyword evidence="2" id="KW-1185">Reference proteome</keyword>
<comment type="caution">
    <text evidence="1">The sequence shown here is derived from an EMBL/GenBank/DDBJ whole genome shotgun (WGS) entry which is preliminary data.</text>
</comment>
<protein>
    <submittedName>
        <fullName evidence="1">Uncharacterized protein</fullName>
    </submittedName>
</protein>
<dbReference type="AlphaFoldDB" id="A0A4Y2BM27"/>
<sequence>MTFVTTVQNFYALSPQNPRFATVMYDLLLNMSSPFQIFLTLYKPVGVFFPLGSRIQTKYVCPSQYSEEYRGCLLDDFLLTHWVQRLKQTSCMTRR</sequence>
<dbReference type="Proteomes" id="UP000499080">
    <property type="component" value="Unassembled WGS sequence"/>
</dbReference>
<evidence type="ECO:0000313" key="1">
    <source>
        <dbReference type="EMBL" id="GBL92455.1"/>
    </source>
</evidence>
<accession>A0A4Y2BM27</accession>
<evidence type="ECO:0000313" key="2">
    <source>
        <dbReference type="Proteomes" id="UP000499080"/>
    </source>
</evidence>
<gene>
    <name evidence="1" type="ORF">AVEN_174732_1</name>
</gene>
<dbReference type="EMBL" id="BGPR01000086">
    <property type="protein sequence ID" value="GBL92455.1"/>
    <property type="molecule type" value="Genomic_DNA"/>
</dbReference>
<reference evidence="1 2" key="1">
    <citation type="journal article" date="2019" name="Sci. Rep.">
        <title>Orb-weaving spider Araneus ventricosus genome elucidates the spidroin gene catalogue.</title>
        <authorList>
            <person name="Kono N."/>
            <person name="Nakamura H."/>
            <person name="Ohtoshi R."/>
            <person name="Moran D.A.P."/>
            <person name="Shinohara A."/>
            <person name="Yoshida Y."/>
            <person name="Fujiwara M."/>
            <person name="Mori M."/>
            <person name="Tomita M."/>
            <person name="Arakawa K."/>
        </authorList>
    </citation>
    <scope>NUCLEOTIDE SEQUENCE [LARGE SCALE GENOMIC DNA]</scope>
</reference>
<name>A0A4Y2BM27_ARAVE</name>